<evidence type="ECO:0000256" key="9">
    <source>
        <dbReference type="SAM" id="Phobius"/>
    </source>
</evidence>
<evidence type="ECO:0000256" key="4">
    <source>
        <dbReference type="ARBA" id="ARBA00022958"/>
    </source>
</evidence>
<dbReference type="RefSeq" id="XP_034080751.1">
    <property type="nucleotide sequence ID" value="XM_034224860.1"/>
</dbReference>
<keyword evidence="7 9" id="KW-0472">Membrane</keyword>
<keyword evidence="6" id="KW-0406">Ion transport</keyword>
<keyword evidence="3 9" id="KW-0812">Transmembrane</keyword>
<keyword evidence="11" id="KW-1185">Reference proteome</keyword>
<evidence type="ECO:0000259" key="10">
    <source>
        <dbReference type="Pfam" id="PF07885"/>
    </source>
</evidence>
<feature type="transmembrane region" description="Helical" evidence="9">
    <location>
        <begin position="174"/>
        <end position="196"/>
    </location>
</feature>
<dbReference type="GO" id="GO:0030322">
    <property type="term" value="P:stabilization of membrane potential"/>
    <property type="evidence" value="ECO:0007669"/>
    <property type="project" value="TreeGrafter"/>
</dbReference>
<dbReference type="InParanoid" id="A0A6P8UUY2"/>
<dbReference type="InterPro" id="IPR005408">
    <property type="entry name" value="2pore_dom_K_chnl_TWIK"/>
</dbReference>
<dbReference type="PRINTS" id="PR01096">
    <property type="entry name" value="TWIK1CHANNEL"/>
</dbReference>
<dbReference type="AlphaFoldDB" id="A0A6P8UUY2"/>
<dbReference type="GeneID" id="117551806"/>
<feature type="domain" description="Potassium channel" evidence="10">
    <location>
        <begin position="199"/>
        <end position="262"/>
    </location>
</feature>
<evidence type="ECO:0000313" key="12">
    <source>
        <dbReference type="RefSeq" id="XP_034080751.1"/>
    </source>
</evidence>
<dbReference type="KEGG" id="gacu:117551806"/>
<proteinExistence type="predicted"/>
<evidence type="ECO:0000256" key="2">
    <source>
        <dbReference type="ARBA" id="ARBA00022448"/>
    </source>
</evidence>
<feature type="transmembrane region" description="Helical" evidence="9">
    <location>
        <begin position="126"/>
        <end position="154"/>
    </location>
</feature>
<dbReference type="PRINTS" id="PR01586">
    <property type="entry name" value="TWIKCHANNEL"/>
</dbReference>
<evidence type="ECO:0000256" key="8">
    <source>
        <dbReference type="ARBA" id="ARBA00023303"/>
    </source>
</evidence>
<evidence type="ECO:0000313" key="11">
    <source>
        <dbReference type="Proteomes" id="UP000515161"/>
    </source>
</evidence>
<dbReference type="PANTHER" id="PTHR11003">
    <property type="entry name" value="POTASSIUM CHANNEL, SUBFAMILY K"/>
    <property type="match status" value="1"/>
</dbReference>
<feature type="transmembrane region" description="Helical" evidence="9">
    <location>
        <begin position="14"/>
        <end position="38"/>
    </location>
</feature>
<dbReference type="Pfam" id="PF07885">
    <property type="entry name" value="Ion_trans_2"/>
    <property type="match status" value="2"/>
</dbReference>
<gene>
    <name evidence="12" type="primary">LOC117551806</name>
</gene>
<dbReference type="PANTHER" id="PTHR11003:SF249">
    <property type="entry name" value="TWO PORE POTASSIUM CHANNEL PROTEIN SUP-9"/>
    <property type="match status" value="1"/>
</dbReference>
<comment type="subcellular location">
    <subcellularLocation>
        <location evidence="1">Membrane</location>
        <topology evidence="1">Multi-pass membrane protein</topology>
    </subcellularLocation>
</comment>
<dbReference type="Gene3D" id="1.10.287.70">
    <property type="match status" value="1"/>
</dbReference>
<feature type="transmembrane region" description="Helical" evidence="9">
    <location>
        <begin position="203"/>
        <end position="221"/>
    </location>
</feature>
<dbReference type="InterPro" id="IPR003280">
    <property type="entry name" value="2pore_dom_K_chnl"/>
</dbReference>
<keyword evidence="5 9" id="KW-1133">Transmembrane helix</keyword>
<evidence type="ECO:0000256" key="3">
    <source>
        <dbReference type="ARBA" id="ARBA00022692"/>
    </source>
</evidence>
<dbReference type="SUPFAM" id="SSF81324">
    <property type="entry name" value="Voltage-gated potassium channels"/>
    <property type="match status" value="2"/>
</dbReference>
<sequence>MARLLSSLALFCRIQAFPCLLLCYLLFILLGGLVFWAVEGPVEQQLRVEVDELRRSFLQENPCVRGGRLVELLDKALSAHQRDVAVLKADAGDRGYDFTSSLYFVIVTLTTMGSDSYTPTSDEAKLFCIFYCTLGIPLTLLILTLLSHLLLPVVTHAPVHVLQRVWGLSSSRAAGVHAGLLSVGVLCLLFPLPALLVCMVEPAWSFLDALFFCFLILSTVGQGGDSLGRGWGPTAKETLQLLTTCYLLGGLVVIITLKDTLLQVPRVCAVIRLFSGPQYAELEGLHLSELTLSEELCEEEEEEEEAAQYSQSICTVSSTPLELMSPPAVTQKEP</sequence>
<dbReference type="GO" id="GO:0005886">
    <property type="term" value="C:plasma membrane"/>
    <property type="evidence" value="ECO:0007669"/>
    <property type="project" value="TreeGrafter"/>
</dbReference>
<accession>A0A6P8UUY2</accession>
<keyword evidence="2" id="KW-0813">Transport</keyword>
<feature type="transmembrane region" description="Helical" evidence="9">
    <location>
        <begin position="241"/>
        <end position="257"/>
    </location>
</feature>
<keyword evidence="4" id="KW-0630">Potassium</keyword>
<evidence type="ECO:0000256" key="5">
    <source>
        <dbReference type="ARBA" id="ARBA00022989"/>
    </source>
</evidence>
<dbReference type="GO" id="GO:0015271">
    <property type="term" value="F:outward rectifier potassium channel activity"/>
    <property type="evidence" value="ECO:0007669"/>
    <property type="project" value="TreeGrafter"/>
</dbReference>
<evidence type="ECO:0000256" key="6">
    <source>
        <dbReference type="ARBA" id="ARBA00023065"/>
    </source>
</evidence>
<dbReference type="Proteomes" id="UP000515161">
    <property type="component" value="Unplaced"/>
</dbReference>
<dbReference type="GO" id="GO:0022841">
    <property type="term" value="F:potassium ion leak channel activity"/>
    <property type="evidence" value="ECO:0007669"/>
    <property type="project" value="TreeGrafter"/>
</dbReference>
<keyword evidence="8 12" id="KW-0407">Ion channel</keyword>
<dbReference type="OrthoDB" id="297496at2759"/>
<reference evidence="12" key="1">
    <citation type="submission" date="2025-08" db="UniProtKB">
        <authorList>
            <consortium name="RefSeq"/>
        </authorList>
    </citation>
    <scope>IDENTIFICATION</scope>
</reference>
<protein>
    <submittedName>
        <fullName evidence="12">LOW QUALITY PROTEIN: potassium channel subfamily K member 1</fullName>
    </submittedName>
</protein>
<dbReference type="InterPro" id="IPR013099">
    <property type="entry name" value="K_chnl_dom"/>
</dbReference>
<organism evidence="11 12">
    <name type="scientific">Gymnodraco acuticeps</name>
    <name type="common">Antarctic dragonfish</name>
    <dbReference type="NCBI Taxonomy" id="8218"/>
    <lineage>
        <taxon>Eukaryota</taxon>
        <taxon>Metazoa</taxon>
        <taxon>Chordata</taxon>
        <taxon>Craniata</taxon>
        <taxon>Vertebrata</taxon>
        <taxon>Euteleostomi</taxon>
        <taxon>Actinopterygii</taxon>
        <taxon>Neopterygii</taxon>
        <taxon>Teleostei</taxon>
        <taxon>Neoteleostei</taxon>
        <taxon>Acanthomorphata</taxon>
        <taxon>Eupercaria</taxon>
        <taxon>Perciformes</taxon>
        <taxon>Notothenioidei</taxon>
        <taxon>Bathydraconidae</taxon>
        <taxon>Gymnodraco</taxon>
    </lineage>
</organism>
<feature type="domain" description="Potassium channel" evidence="10">
    <location>
        <begin position="95"/>
        <end position="149"/>
    </location>
</feature>
<name>A0A6P8UUY2_GYMAC</name>
<evidence type="ECO:0000256" key="7">
    <source>
        <dbReference type="ARBA" id="ARBA00023136"/>
    </source>
</evidence>
<dbReference type="InterPro" id="IPR001779">
    <property type="entry name" value="2pore_dom_K_chnl_TWIK1"/>
</dbReference>
<evidence type="ECO:0000256" key="1">
    <source>
        <dbReference type="ARBA" id="ARBA00004141"/>
    </source>
</evidence>